<proteinExistence type="predicted"/>
<keyword evidence="4" id="KW-1185">Reference proteome</keyword>
<feature type="region of interest" description="Disordered" evidence="1">
    <location>
        <begin position="260"/>
        <end position="328"/>
    </location>
</feature>
<feature type="compositionally biased region" description="Acidic residues" evidence="1">
    <location>
        <begin position="306"/>
        <end position="320"/>
    </location>
</feature>
<evidence type="ECO:0000313" key="4">
    <source>
        <dbReference type="Proteomes" id="UP000250266"/>
    </source>
</evidence>
<gene>
    <name evidence="3" type="ORF">K432DRAFT_398622</name>
</gene>
<dbReference type="OrthoDB" id="3514033at2759"/>
<organism evidence="3 4">
    <name type="scientific">Lepidopterella palustris CBS 459.81</name>
    <dbReference type="NCBI Taxonomy" id="1314670"/>
    <lineage>
        <taxon>Eukaryota</taxon>
        <taxon>Fungi</taxon>
        <taxon>Dikarya</taxon>
        <taxon>Ascomycota</taxon>
        <taxon>Pezizomycotina</taxon>
        <taxon>Dothideomycetes</taxon>
        <taxon>Pleosporomycetidae</taxon>
        <taxon>Mytilinidiales</taxon>
        <taxon>Argynnaceae</taxon>
        <taxon>Lepidopterella</taxon>
    </lineage>
</organism>
<dbReference type="Proteomes" id="UP000250266">
    <property type="component" value="Unassembled WGS sequence"/>
</dbReference>
<protein>
    <recommendedName>
        <fullName evidence="2">Stc1 domain-containing protein</fullName>
    </recommendedName>
</protein>
<reference evidence="3 4" key="1">
    <citation type="journal article" date="2016" name="Nat. Commun.">
        <title>Ectomycorrhizal ecology is imprinted in the genome of the dominant symbiotic fungus Cenococcum geophilum.</title>
        <authorList>
            <consortium name="DOE Joint Genome Institute"/>
            <person name="Peter M."/>
            <person name="Kohler A."/>
            <person name="Ohm R.A."/>
            <person name="Kuo A."/>
            <person name="Krutzmann J."/>
            <person name="Morin E."/>
            <person name="Arend M."/>
            <person name="Barry K.W."/>
            <person name="Binder M."/>
            <person name="Choi C."/>
            <person name="Clum A."/>
            <person name="Copeland A."/>
            <person name="Grisel N."/>
            <person name="Haridas S."/>
            <person name="Kipfer T."/>
            <person name="LaButti K."/>
            <person name="Lindquist E."/>
            <person name="Lipzen A."/>
            <person name="Maire R."/>
            <person name="Meier B."/>
            <person name="Mihaltcheva S."/>
            <person name="Molinier V."/>
            <person name="Murat C."/>
            <person name="Poggeler S."/>
            <person name="Quandt C.A."/>
            <person name="Sperisen C."/>
            <person name="Tritt A."/>
            <person name="Tisserant E."/>
            <person name="Crous P.W."/>
            <person name="Henrissat B."/>
            <person name="Nehls U."/>
            <person name="Egli S."/>
            <person name="Spatafora J.W."/>
            <person name="Grigoriev I.V."/>
            <person name="Martin F.M."/>
        </authorList>
    </citation>
    <scope>NUCLEOTIDE SEQUENCE [LARGE SCALE GENOMIC DNA]</scope>
    <source>
        <strain evidence="3 4">CBS 459.81</strain>
    </source>
</reference>
<dbReference type="EMBL" id="KV745660">
    <property type="protein sequence ID" value="OCK73768.1"/>
    <property type="molecule type" value="Genomic_DNA"/>
</dbReference>
<dbReference type="InterPro" id="IPR024630">
    <property type="entry name" value="Stc1"/>
</dbReference>
<feature type="compositionally biased region" description="Polar residues" evidence="1">
    <location>
        <begin position="263"/>
        <end position="287"/>
    </location>
</feature>
<name>A0A8E2DY90_9PEZI</name>
<dbReference type="AlphaFoldDB" id="A0A8E2DY90"/>
<evidence type="ECO:0000313" key="3">
    <source>
        <dbReference type="EMBL" id="OCK73768.1"/>
    </source>
</evidence>
<evidence type="ECO:0000256" key="1">
    <source>
        <dbReference type="SAM" id="MobiDB-lite"/>
    </source>
</evidence>
<accession>A0A8E2DY90</accession>
<evidence type="ECO:0000259" key="2">
    <source>
        <dbReference type="Pfam" id="PF12898"/>
    </source>
</evidence>
<feature type="domain" description="Stc1" evidence="2">
    <location>
        <begin position="33"/>
        <end position="114"/>
    </location>
</feature>
<dbReference type="Pfam" id="PF12898">
    <property type="entry name" value="Stc1"/>
    <property type="match status" value="1"/>
</dbReference>
<sequence length="328" mass="35409">MPSKRYGYNTVTGGFNGLSADKLKGVKLPNKIKCGRCIKWKSQVNFSNKQLAEARYQYYKGGVNANVTINCRLCTGGQVVELECWMCHKTKGLDEFAKAQRSKPDNAKCMDCMQKQLELEPVDEAKYAKVKEEKKKGARSDTDYYASSAAASEIDDHNSTGGISIGNLSLTGSSTRSYSAASDDGTELDFDNSSHTLLSNISNGSRFMPSGAVPLGGDGWTVQKTKSWRSSSLATSSIAGSVIAESTSSSGFDPTRYGHPWECSNNRSPSTAVSTNFPSDVTEQSSKLPARKFAKIPAYKPPPKEEEGDNWSSDDDDGSDSDGSVVSL</sequence>